<feature type="non-terminal residue" evidence="1">
    <location>
        <position position="1"/>
    </location>
</feature>
<evidence type="ECO:0000313" key="1">
    <source>
        <dbReference type="EMBL" id="CEK53560.1"/>
    </source>
</evidence>
<dbReference type="EMBL" id="HACG01006695">
    <property type="protein sequence ID" value="CEK53560.1"/>
    <property type="molecule type" value="Transcribed_RNA"/>
</dbReference>
<accession>A0A0B6YDI4</accession>
<name>A0A0B6YDI4_9EUPU</name>
<reference evidence="1" key="1">
    <citation type="submission" date="2014-12" db="EMBL/GenBank/DDBJ databases">
        <title>Insight into the proteome of Arion vulgaris.</title>
        <authorList>
            <person name="Aradska J."/>
            <person name="Bulat T."/>
            <person name="Smidak R."/>
            <person name="Sarate P."/>
            <person name="Gangsoo J."/>
            <person name="Sialana F."/>
            <person name="Bilban M."/>
            <person name="Lubec G."/>
        </authorList>
    </citation>
    <scope>NUCLEOTIDE SEQUENCE</scope>
    <source>
        <tissue evidence="1">Skin</tissue>
    </source>
</reference>
<dbReference type="AlphaFoldDB" id="A0A0B6YDI4"/>
<feature type="non-terminal residue" evidence="1">
    <location>
        <position position="129"/>
    </location>
</feature>
<sequence length="129" mass="14583">YKESVSQGGRSRRAVCFANFADNTVHLHHLSDSTSVVLSKSSTCSHILMSDGYLMFISPHRLQKDDLITWMMSYSGPIAADCLCQVNQWTRTAIPLHALESSLKQRQLDTLAFYFKSKRGFFITAMQSD</sequence>
<gene>
    <name evidence="1" type="primary">ORF20712</name>
</gene>
<protein>
    <submittedName>
        <fullName evidence="1">Uncharacterized protein</fullName>
    </submittedName>
</protein>
<proteinExistence type="predicted"/>
<organism evidence="1">
    <name type="scientific">Arion vulgaris</name>
    <dbReference type="NCBI Taxonomy" id="1028688"/>
    <lineage>
        <taxon>Eukaryota</taxon>
        <taxon>Metazoa</taxon>
        <taxon>Spiralia</taxon>
        <taxon>Lophotrochozoa</taxon>
        <taxon>Mollusca</taxon>
        <taxon>Gastropoda</taxon>
        <taxon>Heterobranchia</taxon>
        <taxon>Euthyneura</taxon>
        <taxon>Panpulmonata</taxon>
        <taxon>Eupulmonata</taxon>
        <taxon>Stylommatophora</taxon>
        <taxon>Helicina</taxon>
        <taxon>Arionoidea</taxon>
        <taxon>Arionidae</taxon>
        <taxon>Arion</taxon>
    </lineage>
</organism>